<evidence type="ECO:0000256" key="1">
    <source>
        <dbReference type="SAM" id="SignalP"/>
    </source>
</evidence>
<evidence type="ECO:0000313" key="3">
    <source>
        <dbReference type="Proteomes" id="UP000283255"/>
    </source>
</evidence>
<keyword evidence="1" id="KW-0732">Signal</keyword>
<gene>
    <name evidence="2" type="ORF">D1Z90_11635</name>
</gene>
<name>A0A418YDW9_9GAMM</name>
<dbReference type="Proteomes" id="UP000283255">
    <property type="component" value="Unassembled WGS sequence"/>
</dbReference>
<dbReference type="AlphaFoldDB" id="A0A418YDW9"/>
<keyword evidence="3" id="KW-1185">Reference proteome</keyword>
<evidence type="ECO:0000313" key="2">
    <source>
        <dbReference type="EMBL" id="RJG42735.1"/>
    </source>
</evidence>
<reference evidence="2 3" key="2">
    <citation type="submission" date="2019-01" db="EMBL/GenBank/DDBJ databases">
        <title>Motilimonas pumilus sp. nov., isolated from the gut of sea cucumber (Apostichopus japonicus).</title>
        <authorList>
            <person name="Wang F.-Q."/>
            <person name="Ren L.-H."/>
            <person name="Lin Y.-W."/>
            <person name="Sun G.-H."/>
            <person name="Du Z.-J."/>
            <person name="Zhao J.-X."/>
            <person name="Liu X.-J."/>
            <person name="Liu L.-J."/>
        </authorList>
    </citation>
    <scope>NUCLEOTIDE SEQUENCE [LARGE SCALE GENOMIC DNA]</scope>
    <source>
        <strain evidence="2 3">PLHSC7-2</strain>
    </source>
</reference>
<feature type="chain" id="PRO_5019443430" evidence="1">
    <location>
        <begin position="23"/>
        <end position="498"/>
    </location>
</feature>
<dbReference type="EMBL" id="QZCH01000014">
    <property type="protein sequence ID" value="RJG42735.1"/>
    <property type="molecule type" value="Genomic_DNA"/>
</dbReference>
<sequence>MFQKKLIAAAILASVAAAPAMADVTISDKETMVSTRLATVTKAPVLALTTADQDIHFTIPANELKLDGTVTFVINGAATYNDADVRKFLTENAGVYELGLAAAGGTISFAKADVEAQFDTDTDGVATWLKYVIDEDGKRIRLFSKATNDGTGSSNEQFEVNFSKANQIFNVTKGFSSDITLSIGALLNASYTSDPDTTPAIFSPVDLFQLEQADMVQTGIAQVSTGFKQLDLADNTISTSSLLIRNLSTNQQIQKSKVTIGIEGDFTGAKVSANGELQDKDGNGIGWALANGVATQVLAASGNLEGSGADQTTGGSQDITSFLLAFNGEDAIEASSYKATATILGSDNATYDDFTTSLADVFIVTRDGLKFDTITTGTTSSNTIYIRDVSDALPEAGGKIYVTVIEYGEHGVNGAGDGTVLVERAALSTLLPSFGAVTLDPRQVQEDVGVTVTEGRQARFIFEVETNKGEVAIKKQVSGVGVDIQNGTKGADMVDFTL</sequence>
<dbReference type="OrthoDB" id="5913421at2"/>
<feature type="signal peptide" evidence="1">
    <location>
        <begin position="1"/>
        <end position="22"/>
    </location>
</feature>
<comment type="caution">
    <text evidence="2">The sequence shown here is derived from an EMBL/GenBank/DDBJ whole genome shotgun (WGS) entry which is preliminary data.</text>
</comment>
<accession>A0A418YDW9</accession>
<dbReference type="RefSeq" id="WP_119910937.1">
    <property type="nucleotide sequence ID" value="NZ_QZCH01000014.1"/>
</dbReference>
<organism evidence="2 3">
    <name type="scientific">Motilimonas pumila</name>
    <dbReference type="NCBI Taxonomy" id="2303987"/>
    <lineage>
        <taxon>Bacteria</taxon>
        <taxon>Pseudomonadati</taxon>
        <taxon>Pseudomonadota</taxon>
        <taxon>Gammaproteobacteria</taxon>
        <taxon>Alteromonadales</taxon>
        <taxon>Alteromonadales genera incertae sedis</taxon>
        <taxon>Motilimonas</taxon>
    </lineage>
</organism>
<proteinExistence type="predicted"/>
<protein>
    <submittedName>
        <fullName evidence="2">S-layer protein</fullName>
    </submittedName>
</protein>
<reference evidence="2 3" key="1">
    <citation type="submission" date="2018-09" db="EMBL/GenBank/DDBJ databases">
        <authorList>
            <person name="Wang F."/>
        </authorList>
    </citation>
    <scope>NUCLEOTIDE SEQUENCE [LARGE SCALE GENOMIC DNA]</scope>
    <source>
        <strain evidence="2 3">PLHSC7-2</strain>
    </source>
</reference>